<dbReference type="SUPFAM" id="SSF54523">
    <property type="entry name" value="Pili subunits"/>
    <property type="match status" value="1"/>
</dbReference>
<keyword evidence="1" id="KW-1133">Transmembrane helix</keyword>
<organism evidence="2">
    <name type="scientific">marine sediment metagenome</name>
    <dbReference type="NCBI Taxonomy" id="412755"/>
    <lineage>
        <taxon>unclassified sequences</taxon>
        <taxon>metagenomes</taxon>
        <taxon>ecological metagenomes</taxon>
    </lineage>
</organism>
<dbReference type="EMBL" id="BARS01026038">
    <property type="protein sequence ID" value="GAG11105.1"/>
    <property type="molecule type" value="Genomic_DNA"/>
</dbReference>
<proteinExistence type="predicted"/>
<gene>
    <name evidence="2" type="ORF">S01H1_41081</name>
</gene>
<protein>
    <recommendedName>
        <fullName evidence="3">Type IV pilus modification protein PilV</fullName>
    </recommendedName>
</protein>
<feature type="transmembrane region" description="Helical" evidence="1">
    <location>
        <begin position="12"/>
        <end position="32"/>
    </location>
</feature>
<dbReference type="Pfam" id="PF07963">
    <property type="entry name" value="N_methyl"/>
    <property type="match status" value="1"/>
</dbReference>
<evidence type="ECO:0000256" key="1">
    <source>
        <dbReference type="SAM" id="Phobius"/>
    </source>
</evidence>
<keyword evidence="1" id="KW-0812">Transmembrane</keyword>
<name>X0UZ54_9ZZZZ</name>
<evidence type="ECO:0000313" key="2">
    <source>
        <dbReference type="EMBL" id="GAG11105.1"/>
    </source>
</evidence>
<keyword evidence="1" id="KW-0472">Membrane</keyword>
<dbReference type="NCBIfam" id="TIGR02532">
    <property type="entry name" value="IV_pilin_GFxxxE"/>
    <property type="match status" value="1"/>
</dbReference>
<dbReference type="InterPro" id="IPR045584">
    <property type="entry name" value="Pilin-like"/>
</dbReference>
<dbReference type="PROSITE" id="PS00409">
    <property type="entry name" value="PROKAR_NTER_METHYL"/>
    <property type="match status" value="1"/>
</dbReference>
<dbReference type="AlphaFoldDB" id="X0UZ54"/>
<evidence type="ECO:0008006" key="3">
    <source>
        <dbReference type="Google" id="ProtNLM"/>
    </source>
</evidence>
<accession>X0UZ54</accession>
<reference evidence="2" key="1">
    <citation type="journal article" date="2014" name="Front. Microbiol.">
        <title>High frequency of phylogenetically diverse reductive dehalogenase-homologous genes in deep subseafloor sedimentary metagenomes.</title>
        <authorList>
            <person name="Kawai M."/>
            <person name="Futagami T."/>
            <person name="Toyoda A."/>
            <person name="Takaki Y."/>
            <person name="Nishi S."/>
            <person name="Hori S."/>
            <person name="Arai W."/>
            <person name="Tsubouchi T."/>
            <person name="Morono Y."/>
            <person name="Uchiyama I."/>
            <person name="Ito T."/>
            <person name="Fujiyama A."/>
            <person name="Inagaki F."/>
            <person name="Takami H."/>
        </authorList>
    </citation>
    <scope>NUCLEOTIDE SEQUENCE</scope>
    <source>
        <strain evidence="2">Expedition CK06-06</strain>
    </source>
</reference>
<comment type="caution">
    <text evidence="2">The sequence shown here is derived from an EMBL/GenBank/DDBJ whole genome shotgun (WGS) entry which is preliminary data.</text>
</comment>
<dbReference type="InterPro" id="IPR012902">
    <property type="entry name" value="N_methyl_site"/>
</dbReference>
<sequence>MIDMKKNDEKGFTLVEILIAIVVLAIGVLAMGQMQIASIRGNSIANTLTEATTLAQDRMENLIGLSYNDLTAGSHPGPNNPIGGVYSIFWNIALDYPINNTKEISVIVNWTDKGLTKTVSITSMKADII</sequence>